<dbReference type="PANTHER" id="PTHR24033">
    <property type="entry name" value="EGF-LIKE DOMAIN-CONTAINING PROTEIN"/>
    <property type="match status" value="1"/>
</dbReference>
<feature type="disulfide bond" evidence="13">
    <location>
        <begin position="654"/>
        <end position="671"/>
    </location>
</feature>
<dbReference type="Proteomes" id="UP000663828">
    <property type="component" value="Unassembled WGS sequence"/>
</dbReference>
<feature type="domain" description="EGF-like" evidence="16">
    <location>
        <begin position="645"/>
        <end position="683"/>
    </location>
</feature>
<evidence type="ECO:0000256" key="12">
    <source>
        <dbReference type="ARBA" id="ARBA00023180"/>
    </source>
</evidence>
<dbReference type="GO" id="GO:0005509">
    <property type="term" value="F:calcium ion binding"/>
    <property type="evidence" value="ECO:0007669"/>
    <property type="project" value="InterPro"/>
</dbReference>
<evidence type="ECO:0000256" key="6">
    <source>
        <dbReference type="ARBA" id="ARBA00022729"/>
    </source>
</evidence>
<evidence type="ECO:0000256" key="15">
    <source>
        <dbReference type="SAM" id="SignalP"/>
    </source>
</evidence>
<evidence type="ECO:0000313" key="17">
    <source>
        <dbReference type="EMBL" id="CAF0845913.1"/>
    </source>
</evidence>
<evidence type="ECO:0000256" key="11">
    <source>
        <dbReference type="ARBA" id="ARBA00023157"/>
    </source>
</evidence>
<keyword evidence="12" id="KW-0325">Glycoprotein</keyword>
<comment type="caution">
    <text evidence="13">Lacks conserved residue(s) required for the propagation of feature annotation.</text>
</comment>
<keyword evidence="10 14" id="KW-0472">Membrane</keyword>
<feature type="disulfide bond" evidence="13">
    <location>
        <begin position="270"/>
        <end position="279"/>
    </location>
</feature>
<gene>
    <name evidence="17" type="ORF">XAT740_LOCUS5222</name>
</gene>
<dbReference type="SUPFAM" id="SSF57196">
    <property type="entry name" value="EGF/Laminin"/>
    <property type="match status" value="7"/>
</dbReference>
<evidence type="ECO:0000256" key="3">
    <source>
        <dbReference type="ARBA" id="ARBA00022475"/>
    </source>
</evidence>
<name>A0A813VW68_ADIRI</name>
<keyword evidence="4 13" id="KW-0245">EGF-like domain</keyword>
<evidence type="ECO:0000256" key="5">
    <source>
        <dbReference type="ARBA" id="ARBA00022692"/>
    </source>
</evidence>
<feature type="signal peptide" evidence="15">
    <location>
        <begin position="1"/>
        <end position="21"/>
    </location>
</feature>
<feature type="disulfide bond" evidence="13">
    <location>
        <begin position="598"/>
        <end position="608"/>
    </location>
</feature>
<evidence type="ECO:0000256" key="1">
    <source>
        <dbReference type="ARBA" id="ARBA00004251"/>
    </source>
</evidence>
<feature type="domain" description="EGF-like" evidence="16">
    <location>
        <begin position="547"/>
        <end position="584"/>
    </location>
</feature>
<dbReference type="InterPro" id="IPR001881">
    <property type="entry name" value="EGF-like_Ca-bd_dom"/>
</dbReference>
<feature type="disulfide bond" evidence="13">
    <location>
        <begin position="620"/>
        <end position="629"/>
    </location>
</feature>
<evidence type="ECO:0000256" key="14">
    <source>
        <dbReference type="SAM" id="Phobius"/>
    </source>
</evidence>
<dbReference type="Pfam" id="PF00008">
    <property type="entry name" value="EGF"/>
    <property type="match status" value="4"/>
</dbReference>
<dbReference type="PROSITE" id="PS00022">
    <property type="entry name" value="EGF_1"/>
    <property type="match status" value="7"/>
</dbReference>
<dbReference type="GO" id="GO:0007154">
    <property type="term" value="P:cell communication"/>
    <property type="evidence" value="ECO:0007669"/>
    <property type="project" value="InterPro"/>
</dbReference>
<feature type="disulfide bond" evidence="13">
    <location>
        <begin position="357"/>
        <end position="366"/>
    </location>
</feature>
<dbReference type="CDD" id="cd00054">
    <property type="entry name" value="EGF_CA"/>
    <property type="match status" value="3"/>
</dbReference>
<protein>
    <recommendedName>
        <fullName evidence="16">EGF-like domain-containing protein</fullName>
    </recommendedName>
</protein>
<keyword evidence="8" id="KW-0106">Calcium</keyword>
<evidence type="ECO:0000256" key="4">
    <source>
        <dbReference type="ARBA" id="ARBA00022536"/>
    </source>
</evidence>
<dbReference type="Gene3D" id="2.10.25.10">
    <property type="entry name" value="Laminin"/>
    <property type="match status" value="8"/>
</dbReference>
<organism evidence="17 18">
    <name type="scientific">Adineta ricciae</name>
    <name type="common">Rotifer</name>
    <dbReference type="NCBI Taxonomy" id="249248"/>
    <lineage>
        <taxon>Eukaryota</taxon>
        <taxon>Metazoa</taxon>
        <taxon>Spiralia</taxon>
        <taxon>Gnathifera</taxon>
        <taxon>Rotifera</taxon>
        <taxon>Eurotatoria</taxon>
        <taxon>Bdelloidea</taxon>
        <taxon>Adinetida</taxon>
        <taxon>Adinetidae</taxon>
        <taxon>Adineta</taxon>
    </lineage>
</organism>
<dbReference type="InterPro" id="IPR001774">
    <property type="entry name" value="DSL"/>
</dbReference>
<feature type="disulfide bond" evidence="13">
    <location>
        <begin position="574"/>
        <end position="583"/>
    </location>
</feature>
<proteinExistence type="predicted"/>
<dbReference type="GO" id="GO:0005886">
    <property type="term" value="C:plasma membrane"/>
    <property type="evidence" value="ECO:0007669"/>
    <property type="project" value="UniProtKB-SubCell"/>
</dbReference>
<dbReference type="InterPro" id="IPR051830">
    <property type="entry name" value="NOTCH_homolog"/>
</dbReference>
<dbReference type="SMART" id="SM00051">
    <property type="entry name" value="DSL"/>
    <property type="match status" value="1"/>
</dbReference>
<keyword evidence="18" id="KW-1185">Reference proteome</keyword>
<feature type="disulfide bond" evidence="13">
    <location>
        <begin position="673"/>
        <end position="682"/>
    </location>
</feature>
<keyword evidence="2" id="KW-0217">Developmental protein</keyword>
<dbReference type="InterPro" id="IPR000742">
    <property type="entry name" value="EGF"/>
</dbReference>
<feature type="domain" description="EGF-like" evidence="16">
    <location>
        <begin position="326"/>
        <end position="367"/>
    </location>
</feature>
<dbReference type="GO" id="GO:0023052">
    <property type="term" value="P:signaling"/>
    <property type="evidence" value="ECO:0007669"/>
    <property type="project" value="UniProtKB-ARBA"/>
</dbReference>
<dbReference type="FunFam" id="2.10.25.10:FF:000173">
    <property type="entry name" value="Neurogenic locus notch protein 2"/>
    <property type="match status" value="1"/>
</dbReference>
<evidence type="ECO:0000256" key="2">
    <source>
        <dbReference type="ARBA" id="ARBA00022473"/>
    </source>
</evidence>
<dbReference type="PROSITE" id="PS50026">
    <property type="entry name" value="EGF_3"/>
    <property type="match status" value="6"/>
</dbReference>
<feature type="disulfide bond" evidence="13">
    <location>
        <begin position="512"/>
        <end position="521"/>
    </location>
</feature>
<evidence type="ECO:0000256" key="8">
    <source>
        <dbReference type="ARBA" id="ARBA00022837"/>
    </source>
</evidence>
<keyword evidence="5 14" id="KW-0812">Transmembrane</keyword>
<evidence type="ECO:0000256" key="13">
    <source>
        <dbReference type="PROSITE-ProRule" id="PRU00076"/>
    </source>
</evidence>
<dbReference type="SMART" id="SM00181">
    <property type="entry name" value="EGF"/>
    <property type="match status" value="8"/>
</dbReference>
<comment type="subcellular location">
    <subcellularLocation>
        <location evidence="1">Cell membrane</location>
        <topology evidence="1">Single-pass type I membrane protein</topology>
    </subcellularLocation>
</comment>
<keyword evidence="3" id="KW-1003">Cell membrane</keyword>
<dbReference type="FunFam" id="2.10.25.10:FF:000391">
    <property type="entry name" value="Weary, isoform C"/>
    <property type="match status" value="1"/>
</dbReference>
<evidence type="ECO:0000256" key="10">
    <source>
        <dbReference type="ARBA" id="ARBA00023136"/>
    </source>
</evidence>
<accession>A0A813VW68</accession>
<dbReference type="AlphaFoldDB" id="A0A813VW68"/>
<keyword evidence="9 14" id="KW-1133">Transmembrane helix</keyword>
<dbReference type="Pfam" id="PF01414">
    <property type="entry name" value="DSL"/>
    <property type="match status" value="1"/>
</dbReference>
<dbReference type="EMBL" id="CAJNOR010000223">
    <property type="protein sequence ID" value="CAF0845913.1"/>
    <property type="molecule type" value="Genomic_DNA"/>
</dbReference>
<sequence length="804" mass="91772">MVHWLMVILTYNLAILKLSVSEVTLSLRLLHYKNRNGLTYENRPCDTRYEHDINHDGRCDTAFLFCLVRLPFRNPHNCTLGDHFTGFVGADDIHFINVNQQQEDKFDAQPRSASSLNTLWYQPIIYFRFKYPEAGIGLIVEVFDVDDMNNQTIHDSIDFYARKLLDLNTYPSKDLAKPRRIHLQSLFGVYTNLTADFSLYCSPNYFGTNCETFCLPHDQRYDCDVNTGQKICKNGYFGAHCFSDVRACADEPCLNNGTCVVYLRSYLCQCQKGFSGRTCEIGSTMRIFSSPCNRLNCVHGYCSKEGRCVCYNGWTSENCNGSFIIGESGCSSRPCLHNATCETLIGVNPASAYRCHCRAGFTGRNCETSMIQMCEQVTCVHGQCFKIDYDTEICVCQKNWTGIDCSQRLHPSTTTTRTTTTPPPPTIRYIRPTKPTRIIKNLTNVVLQNDIHNYLDWLNMKYTDRKNGTLAELPITISTGHHKYKHSPCSSKPCLHNSTCVSRSEESFQCICSVSFIGVYCEIEILKITQFRKFSSRVVRRKHVQSKQNPCESSPCQHQSLCISKSNHHIQCLCRPHYTGKFCEYPVPFYLTPFNEKCNRVCQNGGVCLIDEANQEQCVCKPTYTGHYCELSKTNCTNSTDPSCYADPCKSNPCLFNGTCHMLLASKNYICSCLEQYTGERCESEMNSNSSKVIATNPNINFDDDETNNTSNLWPLAIVFGYVFSLMLVFIIIWFLWYGLTIRPQSYTPYGERVSSDRYQPYRLGVSNPLFFTNQEYITPISTTLLTPPTTISNLDQWTRTITR</sequence>
<feature type="domain" description="EGF-like" evidence="16">
    <location>
        <begin position="244"/>
        <end position="280"/>
    </location>
</feature>
<keyword evidence="7" id="KW-0677">Repeat</keyword>
<evidence type="ECO:0000313" key="18">
    <source>
        <dbReference type="Proteomes" id="UP000663828"/>
    </source>
</evidence>
<evidence type="ECO:0000259" key="16">
    <source>
        <dbReference type="PROSITE" id="PS50026"/>
    </source>
</evidence>
<keyword evidence="6 15" id="KW-0732">Signal</keyword>
<dbReference type="PANTHER" id="PTHR24033:SF151">
    <property type="entry name" value="NOTCH 2"/>
    <property type="match status" value="1"/>
</dbReference>
<dbReference type="FunFam" id="2.10.25.10:FF:000066">
    <property type="entry name" value="FAT atypical cadherin 4"/>
    <property type="match status" value="1"/>
</dbReference>
<evidence type="ECO:0000256" key="7">
    <source>
        <dbReference type="ARBA" id="ARBA00022737"/>
    </source>
</evidence>
<feature type="domain" description="EGF-like" evidence="16">
    <location>
        <begin position="485"/>
        <end position="522"/>
    </location>
</feature>
<feature type="transmembrane region" description="Helical" evidence="14">
    <location>
        <begin position="713"/>
        <end position="737"/>
    </location>
</feature>
<dbReference type="PROSITE" id="PS01186">
    <property type="entry name" value="EGF_2"/>
    <property type="match status" value="2"/>
</dbReference>
<feature type="chain" id="PRO_5032456112" description="EGF-like domain-containing protein" evidence="15">
    <location>
        <begin position="22"/>
        <end position="804"/>
    </location>
</feature>
<keyword evidence="11 13" id="KW-1015">Disulfide bond</keyword>
<dbReference type="Gene3D" id="2.10.25.140">
    <property type="match status" value="1"/>
</dbReference>
<feature type="domain" description="EGF-like" evidence="16">
    <location>
        <begin position="594"/>
        <end position="630"/>
    </location>
</feature>
<comment type="caution">
    <text evidence="17">The sequence shown here is derived from an EMBL/GenBank/DDBJ whole genome shotgun (WGS) entry which is preliminary data.</text>
</comment>
<dbReference type="SMART" id="SM00179">
    <property type="entry name" value="EGF_CA"/>
    <property type="match status" value="5"/>
</dbReference>
<evidence type="ECO:0000256" key="9">
    <source>
        <dbReference type="ARBA" id="ARBA00022989"/>
    </source>
</evidence>
<reference evidence="17" key="1">
    <citation type="submission" date="2021-02" db="EMBL/GenBank/DDBJ databases">
        <authorList>
            <person name="Nowell W R."/>
        </authorList>
    </citation>
    <scope>NUCLEOTIDE SEQUENCE</scope>
</reference>